<gene>
    <name evidence="2" type="ORF">PHPALM_18814</name>
</gene>
<dbReference type="EMBL" id="NCKW01010176">
    <property type="protein sequence ID" value="POM65464.1"/>
    <property type="molecule type" value="Genomic_DNA"/>
</dbReference>
<keyword evidence="1" id="KW-0732">Signal</keyword>
<name>A0A2P4XIU9_9STRA</name>
<feature type="chain" id="PRO_5015122334" evidence="1">
    <location>
        <begin position="19"/>
        <end position="576"/>
    </location>
</feature>
<sequence>MWKSLLFLLLCSIDHNDGIQTYTQDLDSTNFLEERMVWQPMCLYAFDDPSINNGSTVKNLVLNGVCPFDALQPDHELVVSLNSRHSYWQLGVHLAADPNSDTKREQLSSISTVSARDFFTTAAVPNDSVDTSGVTFEMVIRRRTKSNHSMTLFSIANEYDNCVDSGFRLDVNEHQVLVFVYFLPVLEEGGEAGVEACYEQRLFSVDNSAACQLPPLLEPVERTPPVQITVTLDPSSESGLWKTDFYMSYTDVDTMERVDCTVHDEQHPPNTQLLNKLIEGRYRLYLGNSPRSVTSPRQRKRLASARESQVLGSMNHLNATERLRKLLKHLLKQKLLNIRGPRLPKAMRIFGDNSLSLHIFGITFPPLNEDTPLAYIRSKLAEFKEKYGDQIVDYLVNLVQQKVRNPVVTQRSQESSGRSSRESGEFSRATLFQGADSATFDLFHFAIYRRVVSKDQVNSISRQQLLPSRQFPSHRQIVRIPEDTLVLLNLTMLHGIFNDVRLELRSLPEFGQLLLFPNKTIVTLKNKDAFRELPLEYQRSIFFQPELDQNNENLPLQNPVAFSRRLKPYGTVRAGR</sequence>
<keyword evidence="3" id="KW-1185">Reference proteome</keyword>
<evidence type="ECO:0000313" key="3">
    <source>
        <dbReference type="Proteomes" id="UP000237271"/>
    </source>
</evidence>
<protein>
    <submittedName>
        <fullName evidence="2">Uncharacterized protein</fullName>
    </submittedName>
</protein>
<organism evidence="2 3">
    <name type="scientific">Phytophthora palmivora</name>
    <dbReference type="NCBI Taxonomy" id="4796"/>
    <lineage>
        <taxon>Eukaryota</taxon>
        <taxon>Sar</taxon>
        <taxon>Stramenopiles</taxon>
        <taxon>Oomycota</taxon>
        <taxon>Peronosporomycetes</taxon>
        <taxon>Peronosporales</taxon>
        <taxon>Peronosporaceae</taxon>
        <taxon>Phytophthora</taxon>
    </lineage>
</organism>
<reference evidence="2 3" key="1">
    <citation type="journal article" date="2017" name="Genome Biol. Evol.">
        <title>Phytophthora megakarya and P. palmivora, closely related causal agents of cacao black pod rot, underwent increases in genome sizes and gene numbers by different mechanisms.</title>
        <authorList>
            <person name="Ali S.S."/>
            <person name="Shao J."/>
            <person name="Lary D.J."/>
            <person name="Kronmiller B."/>
            <person name="Shen D."/>
            <person name="Strem M.D."/>
            <person name="Amoako-Attah I."/>
            <person name="Akrofi A.Y."/>
            <person name="Begoude B.A."/>
            <person name="Ten Hoopen G.M."/>
            <person name="Coulibaly K."/>
            <person name="Kebe B.I."/>
            <person name="Melnick R.L."/>
            <person name="Guiltinan M.J."/>
            <person name="Tyler B.M."/>
            <person name="Meinhardt L.W."/>
            <person name="Bailey B.A."/>
        </authorList>
    </citation>
    <scope>NUCLEOTIDE SEQUENCE [LARGE SCALE GENOMIC DNA]</scope>
    <source>
        <strain evidence="3">sbr112.9</strain>
    </source>
</reference>
<evidence type="ECO:0000256" key="1">
    <source>
        <dbReference type="SAM" id="SignalP"/>
    </source>
</evidence>
<dbReference type="AlphaFoldDB" id="A0A2P4XIU9"/>
<feature type="signal peptide" evidence="1">
    <location>
        <begin position="1"/>
        <end position="18"/>
    </location>
</feature>
<accession>A0A2P4XIU9</accession>
<dbReference type="Proteomes" id="UP000237271">
    <property type="component" value="Unassembled WGS sequence"/>
</dbReference>
<proteinExistence type="predicted"/>
<dbReference type="OrthoDB" id="73937at2759"/>
<evidence type="ECO:0000313" key="2">
    <source>
        <dbReference type="EMBL" id="POM65464.1"/>
    </source>
</evidence>
<comment type="caution">
    <text evidence="2">The sequence shown here is derived from an EMBL/GenBank/DDBJ whole genome shotgun (WGS) entry which is preliminary data.</text>
</comment>